<comment type="caution">
    <text evidence="1">The sequence shown here is derived from an EMBL/GenBank/DDBJ whole genome shotgun (WGS) entry which is preliminary data.</text>
</comment>
<accession>A0A9P8VG33</accession>
<dbReference type="AlphaFoldDB" id="A0A9P8VG33"/>
<keyword evidence="2" id="KW-1185">Reference proteome</keyword>
<proteinExistence type="predicted"/>
<reference evidence="1" key="1">
    <citation type="journal article" date="2021" name="Nat. Commun.">
        <title>Genetic determinants of endophytism in the Arabidopsis root mycobiome.</title>
        <authorList>
            <person name="Mesny F."/>
            <person name="Miyauchi S."/>
            <person name="Thiergart T."/>
            <person name="Pickel B."/>
            <person name="Atanasova L."/>
            <person name="Karlsson M."/>
            <person name="Huettel B."/>
            <person name="Barry K.W."/>
            <person name="Haridas S."/>
            <person name="Chen C."/>
            <person name="Bauer D."/>
            <person name="Andreopoulos W."/>
            <person name="Pangilinan J."/>
            <person name="LaButti K."/>
            <person name="Riley R."/>
            <person name="Lipzen A."/>
            <person name="Clum A."/>
            <person name="Drula E."/>
            <person name="Henrissat B."/>
            <person name="Kohler A."/>
            <person name="Grigoriev I.V."/>
            <person name="Martin F.M."/>
            <person name="Hacquard S."/>
        </authorList>
    </citation>
    <scope>NUCLEOTIDE SEQUENCE</scope>
    <source>
        <strain evidence="1">MPI-SDFR-AT-0117</strain>
    </source>
</reference>
<sequence length="413" mass="47225">MRQSSSSGTFGEPRRTTTKMISWKTASRQYGNFLSVPQAEDYLDAKYLHLLRGLLRANTLQGVSLASMSLETILLMCTHDLTRDADSGMHLGIPHDVAGLKLRLDEDESCFTFISAWLSRNSPDGSFEANPYNTMMHCVNSAGLLDIYLTLLLFRLKLLIDIRNLRVTRKALLHTRLPGEICRLIETHAVRSPVSHQLLNDSMEDLAKKETNLLVDIRGIAWQIDLFDTDATKGLLDPDKHLRWDIDYEEPYDQRLATMFQTLYPILWELEGGIDLMDKALGLSTLADWRDVTAYPDPEMTAEDIICPCGKLELQKVQLSPGRLWRFIDYALRDATFLGPFDERPSQELMERYKPKRPKYAIVDLDRNGVVGLDSNLPCLEEVLFKWKDLVGNEALVDYVEIDFCEPIMYLIE</sequence>
<protein>
    <submittedName>
        <fullName evidence="1">Uncharacterized protein</fullName>
    </submittedName>
</protein>
<dbReference type="EMBL" id="JAGSXJ010000007">
    <property type="protein sequence ID" value="KAH6689799.1"/>
    <property type="molecule type" value="Genomic_DNA"/>
</dbReference>
<evidence type="ECO:0000313" key="2">
    <source>
        <dbReference type="Proteomes" id="UP000770015"/>
    </source>
</evidence>
<organism evidence="1 2">
    <name type="scientific">Plectosphaerella plurivora</name>
    <dbReference type="NCBI Taxonomy" id="936078"/>
    <lineage>
        <taxon>Eukaryota</taxon>
        <taxon>Fungi</taxon>
        <taxon>Dikarya</taxon>
        <taxon>Ascomycota</taxon>
        <taxon>Pezizomycotina</taxon>
        <taxon>Sordariomycetes</taxon>
        <taxon>Hypocreomycetidae</taxon>
        <taxon>Glomerellales</taxon>
        <taxon>Plectosphaerellaceae</taxon>
        <taxon>Plectosphaerella</taxon>
    </lineage>
</organism>
<dbReference type="Proteomes" id="UP000770015">
    <property type="component" value="Unassembled WGS sequence"/>
</dbReference>
<name>A0A9P8VG33_9PEZI</name>
<gene>
    <name evidence="1" type="ORF">F5X68DRAFT_254377</name>
</gene>
<dbReference type="OrthoDB" id="5952526at2759"/>
<evidence type="ECO:0000313" key="1">
    <source>
        <dbReference type="EMBL" id="KAH6689799.1"/>
    </source>
</evidence>